<evidence type="ECO:0000256" key="1">
    <source>
        <dbReference type="ARBA" id="ARBA00004572"/>
    </source>
</evidence>
<evidence type="ECO:0000256" key="5">
    <source>
        <dbReference type="ARBA" id="ARBA00023128"/>
    </source>
</evidence>
<reference evidence="9" key="1">
    <citation type="journal article" date="2016" name="Nature">
        <title>The genome of the seagrass Zostera marina reveals angiosperm adaptation to the sea.</title>
        <authorList>
            <person name="Olsen J.L."/>
            <person name="Rouze P."/>
            <person name="Verhelst B."/>
            <person name="Lin Y.-C."/>
            <person name="Bayer T."/>
            <person name="Collen J."/>
            <person name="Dattolo E."/>
            <person name="De Paoli E."/>
            <person name="Dittami S."/>
            <person name="Maumus F."/>
            <person name="Michel G."/>
            <person name="Kersting A."/>
            <person name="Lauritano C."/>
            <person name="Lohaus R."/>
            <person name="Toepel M."/>
            <person name="Tonon T."/>
            <person name="Vanneste K."/>
            <person name="Amirebrahimi M."/>
            <person name="Brakel J."/>
            <person name="Bostroem C."/>
            <person name="Chovatia M."/>
            <person name="Grimwood J."/>
            <person name="Jenkins J.W."/>
            <person name="Jueterbock A."/>
            <person name="Mraz A."/>
            <person name="Stam W.T."/>
            <person name="Tice H."/>
            <person name="Bornberg-Bauer E."/>
            <person name="Green P.J."/>
            <person name="Pearson G.A."/>
            <person name="Procaccini G."/>
            <person name="Duarte C.M."/>
            <person name="Schmutz J."/>
            <person name="Reusch T.B.H."/>
            <person name="Van de Peer Y."/>
        </authorList>
    </citation>
    <scope>NUCLEOTIDE SEQUENCE [LARGE SCALE GENOMIC DNA]</scope>
    <source>
        <strain evidence="9">cv. Finnish</strain>
    </source>
</reference>
<feature type="domain" description="AAA+ ATPase" evidence="7">
    <location>
        <begin position="745"/>
        <end position="882"/>
    </location>
</feature>
<keyword evidence="4" id="KW-0067">ATP-binding</keyword>
<protein>
    <submittedName>
        <fullName evidence="8">Putative ATPase</fullName>
    </submittedName>
</protein>
<evidence type="ECO:0000259" key="7">
    <source>
        <dbReference type="SMART" id="SM00382"/>
    </source>
</evidence>
<feature type="compositionally biased region" description="Acidic residues" evidence="6">
    <location>
        <begin position="274"/>
        <end position="283"/>
    </location>
</feature>
<keyword evidence="5" id="KW-0496">Mitochondrion</keyword>
<dbReference type="PROSITE" id="PS00674">
    <property type="entry name" value="AAA"/>
    <property type="match status" value="1"/>
</dbReference>
<dbReference type="InterPro" id="IPR003960">
    <property type="entry name" value="ATPase_AAA_CS"/>
</dbReference>
<dbReference type="FunFam" id="3.40.50.300:FF:000416">
    <property type="entry name" value="p-loop nucleoside triphosphate hydrolase superfamily protein"/>
    <property type="match status" value="1"/>
</dbReference>
<dbReference type="Proteomes" id="UP000036987">
    <property type="component" value="Unassembled WGS sequence"/>
</dbReference>
<dbReference type="GO" id="GO:0016887">
    <property type="term" value="F:ATP hydrolysis activity"/>
    <property type="evidence" value="ECO:0007669"/>
    <property type="project" value="InterPro"/>
</dbReference>
<keyword evidence="3" id="KW-1000">Mitochondrion outer membrane</keyword>
<gene>
    <name evidence="8" type="ORF">ZOSMA_182G00090</name>
</gene>
<dbReference type="GO" id="GO:0005741">
    <property type="term" value="C:mitochondrial outer membrane"/>
    <property type="evidence" value="ECO:0000318"/>
    <property type="project" value="GO_Central"/>
</dbReference>
<dbReference type="InterPro" id="IPR003959">
    <property type="entry name" value="ATPase_AAA_core"/>
</dbReference>
<dbReference type="InterPro" id="IPR027417">
    <property type="entry name" value="P-loop_NTPase"/>
</dbReference>
<dbReference type="STRING" id="29655.A0A0K9PSV2"/>
<evidence type="ECO:0000256" key="3">
    <source>
        <dbReference type="ARBA" id="ARBA00022787"/>
    </source>
</evidence>
<dbReference type="EMBL" id="LFYR01000678">
    <property type="protein sequence ID" value="KMZ71320.1"/>
    <property type="molecule type" value="Genomic_DNA"/>
</dbReference>
<dbReference type="SUPFAM" id="SSF52540">
    <property type="entry name" value="P-loop containing nucleoside triphosphate hydrolases"/>
    <property type="match status" value="1"/>
</dbReference>
<keyword evidence="9" id="KW-1185">Reference proteome</keyword>
<evidence type="ECO:0000256" key="2">
    <source>
        <dbReference type="ARBA" id="ARBA00022741"/>
    </source>
</evidence>
<dbReference type="Gene3D" id="1.10.8.60">
    <property type="match status" value="1"/>
</dbReference>
<evidence type="ECO:0000256" key="6">
    <source>
        <dbReference type="SAM" id="MobiDB-lite"/>
    </source>
</evidence>
<dbReference type="InterPro" id="IPR051701">
    <property type="entry name" value="Mito_OM_Translocase_MSP1"/>
</dbReference>
<dbReference type="InterPro" id="IPR041569">
    <property type="entry name" value="AAA_lid_3"/>
</dbReference>
<keyword evidence="2" id="KW-0547">Nucleotide-binding</keyword>
<proteinExistence type="predicted"/>
<dbReference type="SMART" id="SM00382">
    <property type="entry name" value="AAA"/>
    <property type="match status" value="1"/>
</dbReference>
<dbReference type="OrthoDB" id="10254455at2759"/>
<dbReference type="Pfam" id="PF00004">
    <property type="entry name" value="AAA"/>
    <property type="match status" value="1"/>
</dbReference>
<name>A0A0K9PSV2_ZOSMR</name>
<evidence type="ECO:0000313" key="8">
    <source>
        <dbReference type="EMBL" id="KMZ71320.1"/>
    </source>
</evidence>
<dbReference type="Pfam" id="PF17862">
    <property type="entry name" value="AAA_lid_3"/>
    <property type="match status" value="1"/>
</dbReference>
<organism evidence="8 9">
    <name type="scientific">Zostera marina</name>
    <name type="common">Eelgrass</name>
    <dbReference type="NCBI Taxonomy" id="29655"/>
    <lineage>
        <taxon>Eukaryota</taxon>
        <taxon>Viridiplantae</taxon>
        <taxon>Streptophyta</taxon>
        <taxon>Embryophyta</taxon>
        <taxon>Tracheophyta</taxon>
        <taxon>Spermatophyta</taxon>
        <taxon>Magnoliopsida</taxon>
        <taxon>Liliopsida</taxon>
        <taxon>Zosteraceae</taxon>
        <taxon>Zostera</taxon>
    </lineage>
</organism>
<comment type="caution">
    <text evidence="8">The sequence shown here is derived from an EMBL/GenBank/DDBJ whole genome shotgun (WGS) entry which is preliminary data.</text>
</comment>
<comment type="subcellular location">
    <subcellularLocation>
        <location evidence="1">Mitochondrion outer membrane</location>
        <topology evidence="1">Single-pass membrane protein</topology>
    </subcellularLocation>
</comment>
<dbReference type="PANTHER" id="PTHR45644">
    <property type="entry name" value="AAA ATPASE, PUTATIVE (AFU_ORTHOLOGUE AFUA_2G12920)-RELATED-RELATED"/>
    <property type="match status" value="1"/>
</dbReference>
<dbReference type="PANTHER" id="PTHR45644:SF56">
    <property type="entry name" value="AAA ATPASE, PUTATIVE (AFU_ORTHOLOGUE AFUA_2G12920)-RELATED"/>
    <property type="match status" value="1"/>
</dbReference>
<keyword evidence="3" id="KW-0472">Membrane</keyword>
<evidence type="ECO:0000313" key="9">
    <source>
        <dbReference type="Proteomes" id="UP000036987"/>
    </source>
</evidence>
<sequence>MYLRKVFRKSSSWDSIFYRSQYLIRSSKNKFSYKKENNSYNSQLGQIVIQNFHSAISSQSKKWSSISKIPKFCGDYILDRSFILPRFYSSEGDKRSGGNTVPTKDTSLNVKKLQGTDVNPGISRRAKHAWLGEQDHNEWIKNEELAYNGQKIESTFLTKREKFRNGFMQKVIPWEKISVSWDTFPYYINKHTKKLLIECATSHLKCKQFSSSYGAHLNSSSGRILLQGIQGTELYRERIVRALACDLQVPLLVIDNSFYTSYGLNQEFDSDTEAYDEDAELGEEYSQSEVDEVSNEEDSEEVKSDESEEDNIDEQATAAVLEKLVPCIDEYAKRVSSEYETEANSAASLSKAINSAKKPDKTFRRGDRVKYVGSSPKVEANNRSLQNGQRGEVYEVNGDQVAVILDRVENNFRHEGKNEKITEQDVTPSLYWIDVQDIDHDSDLEAQGWYIAVEALCEVLSSSEPIIVYFPDSSQWLSGTVPRSRHKEFIQKLEEMFDELCGPIIFIYGKTKDISEPKQKKKLVVLSQFGRSGRLPVPLHRLAQALQGNGASKKKDNHNIINVFPNTLFCDPPEEEVENREFFEQLEVDKKYIITRNNLVLLRKVLDKHQLSCTNLLHVKTDGVIFTRQKAKQVAGWARNYYLSSCISPSINEDKLIIPQESFDTVISRLREWEDITKKPSQDLKNIAKDDYERNFISAVVPPSEIGVKFEDIGALEDVKKTLNELVTLPMRRPELFTRGNLLRPCKGILLFGPPGTGKTLLAKALATEAGANFISITGSTITSKWFGDAEKLTKALFSFASKLAPVIIFVDEVDSLLGARGGASEHESTRRMRNEFMAAWDGLRSKDSQRIIVLGATNRPFDLDDAVIRRLPRRIYVDLPNSENRIKILKIFLQQENIESSFRYDELANATDGYSGSDLKNLCIAAAYRPVQELLEEEKRGDGNKTASSLRSLNLNDFIQSKSKVGASVAYDASSMNDLRKWNEQYGEGGSRKRSPFGFGSSN</sequence>
<accession>A0A0K9PSV2</accession>
<dbReference type="InterPro" id="IPR003593">
    <property type="entry name" value="AAA+_ATPase"/>
</dbReference>
<feature type="region of interest" description="Disordered" evidence="6">
    <location>
        <begin position="274"/>
        <end position="312"/>
    </location>
</feature>
<dbReference type="Gene3D" id="3.40.50.300">
    <property type="entry name" value="P-loop containing nucleotide triphosphate hydrolases"/>
    <property type="match status" value="1"/>
</dbReference>
<dbReference type="AlphaFoldDB" id="A0A0K9PSV2"/>
<dbReference type="OMA" id="RFLTDCK"/>
<feature type="compositionally biased region" description="Acidic residues" evidence="6">
    <location>
        <begin position="289"/>
        <end position="300"/>
    </location>
</feature>
<evidence type="ECO:0000256" key="4">
    <source>
        <dbReference type="ARBA" id="ARBA00022840"/>
    </source>
</evidence>
<dbReference type="GO" id="GO:0005524">
    <property type="term" value="F:ATP binding"/>
    <property type="evidence" value="ECO:0007669"/>
    <property type="project" value="UniProtKB-KW"/>
</dbReference>